<reference evidence="3 4" key="1">
    <citation type="journal article" date="2011" name="J. Bacteriol.">
        <title>Genome sequence of the verrucomicrobium Opitutus terrae PB90-1, an abundant inhabitant of rice paddy soil ecosystems.</title>
        <authorList>
            <person name="van Passel M.W."/>
            <person name="Kant R."/>
            <person name="Palva A."/>
            <person name="Copeland A."/>
            <person name="Lucas S."/>
            <person name="Lapidus A."/>
            <person name="Glavina del Rio T."/>
            <person name="Pitluck S."/>
            <person name="Goltsman E."/>
            <person name="Clum A."/>
            <person name="Sun H."/>
            <person name="Schmutz J."/>
            <person name="Larimer F.W."/>
            <person name="Land M.L."/>
            <person name="Hauser L."/>
            <person name="Kyrpides N."/>
            <person name="Mikhailova N."/>
            <person name="Richardson P.P."/>
            <person name="Janssen P.H."/>
            <person name="de Vos W.M."/>
            <person name="Smidt H."/>
        </authorList>
    </citation>
    <scope>NUCLEOTIDE SEQUENCE [LARGE SCALE GENOMIC DNA]</scope>
    <source>
        <strain evidence="4">DSM 11246 / JCM 15787 / PB90-1</strain>
    </source>
</reference>
<dbReference type="AlphaFoldDB" id="B1ZYG9"/>
<organism evidence="3 4">
    <name type="scientific">Opitutus terrae (strain DSM 11246 / JCM 15787 / PB90-1)</name>
    <dbReference type="NCBI Taxonomy" id="452637"/>
    <lineage>
        <taxon>Bacteria</taxon>
        <taxon>Pseudomonadati</taxon>
        <taxon>Verrucomicrobiota</taxon>
        <taxon>Opitutia</taxon>
        <taxon>Opitutales</taxon>
        <taxon>Opitutaceae</taxon>
        <taxon>Opitutus</taxon>
    </lineage>
</organism>
<proteinExistence type="predicted"/>
<feature type="chain" id="PRO_5002772247" description="SH3b domain-containing protein" evidence="1">
    <location>
        <begin position="21"/>
        <end position="277"/>
    </location>
</feature>
<dbReference type="Pfam" id="PF08239">
    <property type="entry name" value="SH3_3"/>
    <property type="match status" value="1"/>
</dbReference>
<feature type="domain" description="SH3b" evidence="2">
    <location>
        <begin position="90"/>
        <end position="136"/>
    </location>
</feature>
<dbReference type="OrthoDB" id="191488at2"/>
<protein>
    <recommendedName>
        <fullName evidence="2">SH3b domain-containing protein</fullName>
    </recommendedName>
</protein>
<feature type="signal peptide" evidence="1">
    <location>
        <begin position="1"/>
        <end position="20"/>
    </location>
</feature>
<gene>
    <name evidence="3" type="ordered locus">Oter_3792</name>
</gene>
<dbReference type="STRING" id="452637.Oter_3792"/>
<evidence type="ECO:0000256" key="1">
    <source>
        <dbReference type="SAM" id="SignalP"/>
    </source>
</evidence>
<evidence type="ECO:0000259" key="2">
    <source>
        <dbReference type="Pfam" id="PF08239"/>
    </source>
</evidence>
<keyword evidence="1" id="KW-0732">Signal</keyword>
<dbReference type="RefSeq" id="WP_012376596.1">
    <property type="nucleotide sequence ID" value="NC_010571.1"/>
</dbReference>
<accession>B1ZYG9</accession>
<dbReference type="Gene3D" id="2.30.30.40">
    <property type="entry name" value="SH3 Domains"/>
    <property type="match status" value="1"/>
</dbReference>
<evidence type="ECO:0000313" key="3">
    <source>
        <dbReference type="EMBL" id="ACB77067.1"/>
    </source>
</evidence>
<dbReference type="HOGENOM" id="CLU_064279_0_0_0"/>
<dbReference type="Proteomes" id="UP000007013">
    <property type="component" value="Chromosome"/>
</dbReference>
<keyword evidence="4" id="KW-1185">Reference proteome</keyword>
<dbReference type="EMBL" id="CP001032">
    <property type="protein sequence ID" value="ACB77067.1"/>
    <property type="molecule type" value="Genomic_DNA"/>
</dbReference>
<dbReference type="eggNOG" id="COG3416">
    <property type="taxonomic scope" value="Bacteria"/>
</dbReference>
<evidence type="ECO:0000313" key="4">
    <source>
        <dbReference type="Proteomes" id="UP000007013"/>
    </source>
</evidence>
<sequence>MQTKLAFLLAGLAAAATAVAAPLTSATAVHTSPDENAPVITVLKAGTEPVAANEALATSPAGWLPVTLPGPFEGYVQNKDVTKGLDIRVGAQVRQQPKSDAGLLTEIDVGDKTEITGLHGRWTQIKVEKTLTGYIHLGGAPGYMPPIATTPAGTTVAPAPTPAQTPVAPAPVAPTAYGVAAPGQAAPVVGMSGGPSLPRLVQGKFVSTQSAFRPRRPYDWAINDDAGVRYAYLDISKLMLTDQIENYVNHHVVVYGAAKPVPNTKDIVIEVESLQLK</sequence>
<dbReference type="KEGG" id="ote:Oter_3792"/>
<dbReference type="InterPro" id="IPR003646">
    <property type="entry name" value="SH3-like_bac-type"/>
</dbReference>
<name>B1ZYG9_OPITP</name>